<dbReference type="Pfam" id="PF01904">
    <property type="entry name" value="DUF72"/>
    <property type="match status" value="1"/>
</dbReference>
<dbReference type="EMBL" id="JACTVA010000007">
    <property type="protein sequence ID" value="MBC9206420.1"/>
    <property type="molecule type" value="Genomic_DNA"/>
</dbReference>
<name>A0ABR7RIL8_9PROT</name>
<dbReference type="RefSeq" id="WP_187783598.1">
    <property type="nucleotide sequence ID" value="NZ_JACTVA010000007.1"/>
</dbReference>
<evidence type="ECO:0000313" key="2">
    <source>
        <dbReference type="Proteomes" id="UP000626026"/>
    </source>
</evidence>
<accession>A0ABR7RIL8</accession>
<evidence type="ECO:0000313" key="1">
    <source>
        <dbReference type="EMBL" id="MBC9206420.1"/>
    </source>
</evidence>
<keyword evidence="2" id="KW-1185">Reference proteome</keyword>
<gene>
    <name evidence="1" type="ORF">IBL26_06195</name>
</gene>
<organism evidence="1 2">
    <name type="scientific">Teichococcus aerophilus</name>
    <dbReference type="NCBI Taxonomy" id="1224513"/>
    <lineage>
        <taxon>Bacteria</taxon>
        <taxon>Pseudomonadati</taxon>
        <taxon>Pseudomonadota</taxon>
        <taxon>Alphaproteobacteria</taxon>
        <taxon>Acetobacterales</taxon>
        <taxon>Roseomonadaceae</taxon>
        <taxon>Roseomonas</taxon>
    </lineage>
</organism>
<dbReference type="InterPro" id="IPR002763">
    <property type="entry name" value="DUF72"/>
</dbReference>
<reference evidence="1 2" key="1">
    <citation type="journal article" date="2013" name="Int. J. Syst. Evol. Microbiol.">
        <title>Roseomonas aerophila sp. nov., isolated from air.</title>
        <authorList>
            <person name="Kim S.J."/>
            <person name="Weon H.Y."/>
            <person name="Ahn J.H."/>
            <person name="Hong S.B."/>
            <person name="Seok S.J."/>
            <person name="Whang K.S."/>
            <person name="Kwon S.W."/>
        </authorList>
    </citation>
    <scope>NUCLEOTIDE SEQUENCE [LARGE SCALE GENOMIC DNA]</scope>
    <source>
        <strain evidence="1 2">NBRC 108923</strain>
    </source>
</reference>
<sequence>MQRLFIGTAGWNIPSQHAAAFPPDGSHLARYAARLPAVEINSSFYRPHRPATYARWAAAVPEEFRFAVKLPKEISHTLRLVGAEAALARFLDEAGQLGPKLGPLLLQLPPSLGFDAATADAFLALLRQRHDGAVVCEPRHPSWFGGEGDALLTRHRVARVGADPPPAPGAARPGGWPGLRYFRLHGAPRMYYSPYAPERLARLAALLRQPGSPETWVIFDNTAEGAAWADALSLLEQAG</sequence>
<proteinExistence type="predicted"/>
<dbReference type="Proteomes" id="UP000626026">
    <property type="component" value="Unassembled WGS sequence"/>
</dbReference>
<dbReference type="Gene3D" id="3.20.20.410">
    <property type="entry name" value="Protein of unknown function UPF0759"/>
    <property type="match status" value="1"/>
</dbReference>
<dbReference type="PANTHER" id="PTHR30348:SF14">
    <property type="entry name" value="BLR8050 PROTEIN"/>
    <property type="match status" value="1"/>
</dbReference>
<dbReference type="PANTHER" id="PTHR30348">
    <property type="entry name" value="UNCHARACTERIZED PROTEIN YECE"/>
    <property type="match status" value="1"/>
</dbReference>
<dbReference type="InterPro" id="IPR036520">
    <property type="entry name" value="UPF0759_sf"/>
</dbReference>
<comment type="caution">
    <text evidence="1">The sequence shown here is derived from an EMBL/GenBank/DDBJ whole genome shotgun (WGS) entry which is preliminary data.</text>
</comment>
<dbReference type="SUPFAM" id="SSF117396">
    <property type="entry name" value="TM1631-like"/>
    <property type="match status" value="1"/>
</dbReference>
<protein>
    <submittedName>
        <fullName evidence="1">DUF72 domain-containing protein</fullName>
    </submittedName>
</protein>